<dbReference type="Pfam" id="PF12689">
    <property type="entry name" value="Acid_PPase"/>
    <property type="match status" value="1"/>
</dbReference>
<dbReference type="NCBIfam" id="TIGR01681">
    <property type="entry name" value="HAD-SF-IIIC"/>
    <property type="match status" value="1"/>
</dbReference>
<gene>
    <name evidence="2" type="ORF">CUNI_LOCUS2504</name>
</gene>
<reference evidence="2" key="1">
    <citation type="submission" date="2021-04" db="EMBL/GenBank/DDBJ databases">
        <authorList>
            <consortium name="Molecular Ecology Group"/>
        </authorList>
    </citation>
    <scope>NUCLEOTIDE SEQUENCE</scope>
</reference>
<dbReference type="NCBIfam" id="TIGR01685">
    <property type="entry name" value="MDP-1"/>
    <property type="match status" value="1"/>
</dbReference>
<organism evidence="2 3">
    <name type="scientific">Candidula unifasciata</name>
    <dbReference type="NCBI Taxonomy" id="100452"/>
    <lineage>
        <taxon>Eukaryota</taxon>
        <taxon>Metazoa</taxon>
        <taxon>Spiralia</taxon>
        <taxon>Lophotrochozoa</taxon>
        <taxon>Mollusca</taxon>
        <taxon>Gastropoda</taxon>
        <taxon>Heterobranchia</taxon>
        <taxon>Euthyneura</taxon>
        <taxon>Panpulmonata</taxon>
        <taxon>Eupulmonata</taxon>
        <taxon>Stylommatophora</taxon>
        <taxon>Helicina</taxon>
        <taxon>Helicoidea</taxon>
        <taxon>Geomitridae</taxon>
        <taxon>Candidula</taxon>
    </lineage>
</organism>
<evidence type="ECO:0000313" key="3">
    <source>
        <dbReference type="Proteomes" id="UP000678393"/>
    </source>
</evidence>
<feature type="non-terminal residue" evidence="2">
    <location>
        <position position="1"/>
    </location>
</feature>
<dbReference type="AlphaFoldDB" id="A0A8S3YRN7"/>
<feature type="signal peptide" evidence="1">
    <location>
        <begin position="1"/>
        <end position="28"/>
    </location>
</feature>
<dbReference type="OrthoDB" id="2865258at2759"/>
<dbReference type="PANTHER" id="PTHR17901:SF14">
    <property type="entry name" value="MAGNESIUM-DEPENDENT PHOSPHATASE 1"/>
    <property type="match status" value="1"/>
</dbReference>
<protein>
    <recommendedName>
        <fullName evidence="4">Magnesium-dependent phosphatase 1</fullName>
    </recommendedName>
</protein>
<dbReference type="InterPro" id="IPR036412">
    <property type="entry name" value="HAD-like_sf"/>
</dbReference>
<proteinExistence type="predicted"/>
<dbReference type="SUPFAM" id="SSF56784">
    <property type="entry name" value="HAD-like"/>
    <property type="match status" value="1"/>
</dbReference>
<dbReference type="InterPro" id="IPR010036">
    <property type="entry name" value="MDP_1_eu_arc"/>
</dbReference>
<name>A0A8S3YRN7_9EUPU</name>
<keyword evidence="1" id="KW-0732">Signal</keyword>
<feature type="chain" id="PRO_5035748326" description="Magnesium-dependent phosphatase 1" evidence="1">
    <location>
        <begin position="29"/>
        <end position="174"/>
    </location>
</feature>
<dbReference type="GO" id="GO:0003993">
    <property type="term" value="F:acid phosphatase activity"/>
    <property type="evidence" value="ECO:0007669"/>
    <property type="project" value="TreeGrafter"/>
</dbReference>
<dbReference type="Gene3D" id="3.40.50.1000">
    <property type="entry name" value="HAD superfamily/HAD-like"/>
    <property type="match status" value="1"/>
</dbReference>
<accession>A0A8S3YRN7</accession>
<keyword evidence="3" id="KW-1185">Reference proteome</keyword>
<dbReference type="EMBL" id="CAJHNH020000325">
    <property type="protein sequence ID" value="CAG5116946.1"/>
    <property type="molecule type" value="Genomic_DNA"/>
</dbReference>
<sequence length="174" mass="20259">MLWKQVRHLGKTPTVYATALLLATATRAHLCQQQSPKSSPNIFIPDQNNFMAQPKLIVFDLDYTLWPFWVDTHVDPPFRMASNGKVYDAHKKHVKYYEDVPDILKKLHSEGFKLGIASRTGAVQEASDLTRLFNWDQYFHYRQIYPGSKITHFKKLHSRSNIMLDSIQESNEDH</sequence>
<dbReference type="InterPro" id="IPR010033">
    <property type="entry name" value="HAD_SF_ppase_IIIC"/>
</dbReference>
<dbReference type="PANTHER" id="PTHR17901">
    <property type="entry name" value="MAGNESIUM-DEPENDENT PHOSPHATASE 1 MDP1"/>
    <property type="match status" value="1"/>
</dbReference>
<dbReference type="Proteomes" id="UP000678393">
    <property type="component" value="Unassembled WGS sequence"/>
</dbReference>
<dbReference type="InterPro" id="IPR023214">
    <property type="entry name" value="HAD_sf"/>
</dbReference>
<evidence type="ECO:0008006" key="4">
    <source>
        <dbReference type="Google" id="ProtNLM"/>
    </source>
</evidence>
<evidence type="ECO:0000313" key="2">
    <source>
        <dbReference type="EMBL" id="CAG5116946.1"/>
    </source>
</evidence>
<evidence type="ECO:0000256" key="1">
    <source>
        <dbReference type="SAM" id="SignalP"/>
    </source>
</evidence>
<comment type="caution">
    <text evidence="2">The sequence shown here is derived from an EMBL/GenBank/DDBJ whole genome shotgun (WGS) entry which is preliminary data.</text>
</comment>